<protein>
    <submittedName>
        <fullName evidence="1">Uncharacterized protein</fullName>
    </submittedName>
</protein>
<keyword evidence="2" id="KW-1185">Reference proteome</keyword>
<organism evidence="1 2">
    <name type="scientific">Paraburkholderia bengalensis</name>
    <dbReference type="NCBI Taxonomy" id="2747562"/>
    <lineage>
        <taxon>Bacteria</taxon>
        <taxon>Pseudomonadati</taxon>
        <taxon>Pseudomonadota</taxon>
        <taxon>Betaproteobacteria</taxon>
        <taxon>Burkholderiales</taxon>
        <taxon>Burkholderiaceae</taxon>
        <taxon>Paraburkholderia</taxon>
    </lineage>
</organism>
<dbReference type="Proteomes" id="UP001386437">
    <property type="component" value="Unassembled WGS sequence"/>
</dbReference>
<proteinExistence type="predicted"/>
<reference evidence="1 2" key="1">
    <citation type="journal article" date="2022" name="Arch. Microbiol.">
        <title>Paraburkholderia bengalensis sp. nov. isolated from roots of Oryza sativa, IR64.</title>
        <authorList>
            <person name="Nag P."/>
            <person name="Mondal N."/>
            <person name="Sarkar J."/>
            <person name="Das S."/>
        </authorList>
    </citation>
    <scope>NUCLEOTIDE SEQUENCE [LARGE SCALE GENOMIC DNA]</scope>
    <source>
        <strain evidence="1 2">IR64_4_BI</strain>
    </source>
</reference>
<dbReference type="RefSeq" id="WP_419539580.1">
    <property type="nucleotide sequence ID" value="NZ_JACFYJ010000054.1"/>
</dbReference>
<dbReference type="EMBL" id="JACFYJ010000054">
    <property type="protein sequence ID" value="MEI6000588.1"/>
    <property type="molecule type" value="Genomic_DNA"/>
</dbReference>
<sequence>MSFESIARWCRFAWLIEAIWVRKLDPQLVGALAREPPFDIVQIVAQSGFQLLRFLQFTLHGFDARITSAASCTVSRAGESAFDMRTLRCCGT</sequence>
<gene>
    <name evidence="1" type="ORF">H3V53_26380</name>
</gene>
<accession>A0ABU8IY50</accession>
<evidence type="ECO:0000313" key="2">
    <source>
        <dbReference type="Proteomes" id="UP001386437"/>
    </source>
</evidence>
<evidence type="ECO:0000313" key="1">
    <source>
        <dbReference type="EMBL" id="MEI6000588.1"/>
    </source>
</evidence>
<name>A0ABU8IY50_9BURK</name>
<comment type="caution">
    <text evidence="1">The sequence shown here is derived from an EMBL/GenBank/DDBJ whole genome shotgun (WGS) entry which is preliminary data.</text>
</comment>